<keyword evidence="1" id="KW-0472">Membrane</keyword>
<comment type="caution">
    <text evidence="2">The sequence shown here is derived from an EMBL/GenBank/DDBJ whole genome shotgun (WGS) entry which is preliminary data.</text>
</comment>
<keyword evidence="1" id="KW-0812">Transmembrane</keyword>
<evidence type="ECO:0000313" key="3">
    <source>
        <dbReference type="Proteomes" id="UP000758168"/>
    </source>
</evidence>
<name>A0ABS4Z6R9_9ACTN</name>
<dbReference type="EMBL" id="JAGIOB010000001">
    <property type="protein sequence ID" value="MBP2415948.1"/>
    <property type="molecule type" value="Genomic_DNA"/>
</dbReference>
<keyword evidence="3" id="KW-1185">Reference proteome</keyword>
<gene>
    <name evidence="2" type="ORF">JOF54_000870</name>
</gene>
<accession>A0ABS4Z6R9</accession>
<evidence type="ECO:0000256" key="1">
    <source>
        <dbReference type="SAM" id="Phobius"/>
    </source>
</evidence>
<keyword evidence="1" id="KW-1133">Transmembrane helix</keyword>
<feature type="transmembrane region" description="Helical" evidence="1">
    <location>
        <begin position="14"/>
        <end position="33"/>
    </location>
</feature>
<sequence>MSASAVRPIGRTGLAWRVVVALLGIGLLVNGSLRMSDDVWPFGPMSQYAFSPPADDTILITRVEGRLADGRRVELPLRVSTAGISRAEVEARIPAITEDPSLLRGVVEGWSSRHPEEPAVLQVWLVQDVTELSRGRPTGESRRELATWTVPR</sequence>
<dbReference type="RefSeq" id="WP_210053328.1">
    <property type="nucleotide sequence ID" value="NZ_BAAAMH010000027.1"/>
</dbReference>
<evidence type="ECO:0000313" key="2">
    <source>
        <dbReference type="EMBL" id="MBP2415948.1"/>
    </source>
</evidence>
<proteinExistence type="predicted"/>
<organism evidence="2 3">
    <name type="scientific">Microlunatus capsulatus</name>
    <dbReference type="NCBI Taxonomy" id="99117"/>
    <lineage>
        <taxon>Bacteria</taxon>
        <taxon>Bacillati</taxon>
        <taxon>Actinomycetota</taxon>
        <taxon>Actinomycetes</taxon>
        <taxon>Propionibacteriales</taxon>
        <taxon>Propionibacteriaceae</taxon>
        <taxon>Microlunatus</taxon>
    </lineage>
</organism>
<protein>
    <submittedName>
        <fullName evidence="2">Uncharacterized protein</fullName>
    </submittedName>
</protein>
<reference evidence="2 3" key="1">
    <citation type="submission" date="2021-03" db="EMBL/GenBank/DDBJ databases">
        <title>Sequencing the genomes of 1000 actinobacteria strains.</title>
        <authorList>
            <person name="Klenk H.-P."/>
        </authorList>
    </citation>
    <scope>NUCLEOTIDE SEQUENCE [LARGE SCALE GENOMIC DNA]</scope>
    <source>
        <strain evidence="2 3">DSM 12936</strain>
    </source>
</reference>
<dbReference type="Proteomes" id="UP000758168">
    <property type="component" value="Unassembled WGS sequence"/>
</dbReference>